<feature type="domain" description="TRASH" evidence="9">
    <location>
        <begin position="788"/>
        <end position="826"/>
    </location>
</feature>
<feature type="compositionally biased region" description="Low complexity" evidence="8">
    <location>
        <begin position="471"/>
        <end position="485"/>
    </location>
</feature>
<keyword evidence="1" id="KW-1017">Isopeptide bond</keyword>
<feature type="domain" description="TRASH" evidence="9">
    <location>
        <begin position="492"/>
        <end position="527"/>
    </location>
</feature>
<dbReference type="InterPro" id="IPR051284">
    <property type="entry name" value="ZnF_MYMT-QRICH1"/>
</dbReference>
<dbReference type="Pfam" id="PF24900">
    <property type="entry name" value="TRASH_ZMYM4"/>
    <property type="match status" value="1"/>
</dbReference>
<feature type="domain" description="TRASH" evidence="9">
    <location>
        <begin position="642"/>
        <end position="683"/>
    </location>
</feature>
<feature type="compositionally biased region" description="Low complexity" evidence="8">
    <location>
        <begin position="358"/>
        <end position="368"/>
    </location>
</feature>
<feature type="compositionally biased region" description="Low complexity" evidence="8">
    <location>
        <begin position="874"/>
        <end position="903"/>
    </location>
</feature>
<dbReference type="InterPro" id="IPR021893">
    <property type="entry name" value="ZMYM2-like_C"/>
</dbReference>
<evidence type="ECO:0000256" key="6">
    <source>
        <dbReference type="ARBA" id="ARBA00022833"/>
    </source>
</evidence>
<evidence type="ECO:0000313" key="11">
    <source>
        <dbReference type="RefSeq" id="XP_036370532.1"/>
    </source>
</evidence>
<sequence length="1637" mass="179930">MDLGSDAATVTAAPPPPTTPSASSSASPPLSSSSSSLTTTTTTPPPPASGHDEGGDQLHTTDVGLKPESEVLKVKSDATQIKNGDKADPSVSKDDDDDEEDDSSVFNLNSEKMDVLSEVSLSPPILTKETDRNGGNAASSHDNVAADTEAARLPFSDDPDESDSNRNKSRPPSLDNYNEDSKETATGDGGGGDAEGKSKAEKKEEGKDDDDEEEAEEDAGEGKGKGKSALSVGDPLEGEAAEQSHSKGPPEEKDTKVAEDETSRPEETSMEVDDAKEVSGTKETDAASKGDVKMEVSELKTDEKVAKEASGEPADSKTESTENNNDKDKDKDVKDKTNEDFTSLKAKSEKSEKDEEATTTTTTTSTSAVVDIEGDEVSKEQKAEGEEKSEDPAKKTEEGRISPRRTRSQNKTKMIPASYLEDIDLDDEEEEDDYDLQITSVSGKLDIMKDKQLLKRSSSKLSRPDGSSARSQTSTDKFSSKSSPLSKTSQKCIVCHKIGKCKYNIVRNGDNKHLCDDECFRQFRVSPTVYLRSMSPVNASASSSISVASSMEQATPHYKICSVCQLMNINTNKHFLNWQGLDFCGEECLGKFQSSLGGTCSFCGSQVPPSAKAKYCLKLGTEIKQFCGTQCHAQFKKRLKVCCYCQKDLTNVSDSFMAPVGWEQGVFKDFCSPSCLQKYEEKNNKDVEIIGVEQSKKRLPCAVCGKVWLVKHEVKFEGKVHKMCSDPCLSAFQYANKLTMNTCDNCGVYCYNEGMQPQYIQFEGQQKRFCSFMCVNTFRALNKKVVSCAWCGSKKGNFDMIERVDANNKYQLFCSLNCLSLYRVNLQATSNQAVTCDHCRKFVPAQYHLTMSDASVRNFCSYNCVMAFQSQFSSPTSSTTVAPTPTKSQSISLSQSSQSKSSKPATRKDPLPPLNRLNDVQRSAKVSQKQGPSAVGHQLKQIPTHKTATQKLSNPYHSLRRLSEPASSPSSAGGQRPQTSTSLKSTTQVPVIISSQNTSQKTSLSVVSSGGGSSNSSSSSSSSSSAGTSTGDIGTLTAAAAAVAAPGNGNQQIIIQPTPPKQVKNKSLLCKPFVQTKATSCRPHTQCKEVQTEGEPEAKTHILPVPVPVYVPLPLPMYNTISPFMFPVPIPIPVPCFIPTTKKSASSIFKHIKEIQEKIPADPFEAELLMMAEAVAHSEQSTSDEEDGLDTAAADAAAIDGNDKVLNTNEDTLTVASITPQCEDTTTAANTCSKDFDDDVLQMSLNITAAEIPEPSLDLESFLEFAPPLGSSNTTSVLKGRLDMKSKQVGRGNKRPAVTPGRGGRRNKRSRVGDDDSFLLEGEENADSQHMSPDSNMSLKYTYGVYAWRQWVLQKNAQLEKVSKSGTGRLKLFKTNLLQCTPDELNYSLCLFVKEVRKPNKEEYSPDSILYLCLGIQQYLFENGRIDNIFTDMYYEKFTECLNEILIRYQPKINGIGQLVCRIEEEYLWECKQLGAHSPHVLLNTLIYFNTKHFMLKTPEDHIKLSFTHIMKHWKKTIPGKGGSGRSVYLRYYCNSEIVNQKKRREEMPAYEQCENHDNPLRCPVKLYEFYLSKCPESIKNRNDVFYLIPERSCVPDSPVWYSTQSLSSDIMTKMLNRIHLVKEIQEACINTQPVYM</sequence>
<feature type="compositionally biased region" description="Polar residues" evidence="8">
    <location>
        <begin position="918"/>
        <end position="931"/>
    </location>
</feature>
<feature type="domain" description="TRASH" evidence="9">
    <location>
        <begin position="600"/>
        <end position="639"/>
    </location>
</feature>
<feature type="region of interest" description="Disordered" evidence="8">
    <location>
        <begin position="874"/>
        <end position="1030"/>
    </location>
</feature>
<feature type="compositionally biased region" description="Polar residues" evidence="8">
    <location>
        <begin position="944"/>
        <end position="956"/>
    </location>
</feature>
<name>A0A7E6FUK2_9MOLL</name>
<evidence type="ECO:0000256" key="7">
    <source>
        <dbReference type="ARBA" id="ARBA00022843"/>
    </source>
</evidence>
<feature type="domain" description="TRASH" evidence="9">
    <location>
        <begin position="743"/>
        <end position="782"/>
    </location>
</feature>
<feature type="compositionally biased region" description="Low complexity" evidence="8">
    <location>
        <begin position="964"/>
        <end position="974"/>
    </location>
</feature>
<feature type="region of interest" description="Disordered" evidence="8">
    <location>
        <begin position="1284"/>
        <end position="1333"/>
    </location>
</feature>
<dbReference type="Proteomes" id="UP000515154">
    <property type="component" value="Linkage group LG28"/>
</dbReference>
<feature type="domain" description="TRASH" evidence="9">
    <location>
        <begin position="701"/>
        <end position="736"/>
    </location>
</feature>
<feature type="compositionally biased region" description="Basic and acidic residues" evidence="8">
    <location>
        <begin position="65"/>
        <end position="76"/>
    </location>
</feature>
<dbReference type="Pfam" id="PF12012">
    <property type="entry name" value="DUF3504"/>
    <property type="match status" value="1"/>
</dbReference>
<feature type="compositionally biased region" description="Low complexity" evidence="8">
    <location>
        <begin position="20"/>
        <end position="42"/>
    </location>
</feature>
<evidence type="ECO:0000259" key="9">
    <source>
        <dbReference type="SMART" id="SM00746"/>
    </source>
</evidence>
<feature type="compositionally biased region" description="Acidic residues" evidence="8">
    <location>
        <begin position="207"/>
        <end position="219"/>
    </location>
</feature>
<dbReference type="PANTHER" id="PTHR45736">
    <property type="entry name" value="ZINC FINGER MYM-TYPE PROTEIN"/>
    <property type="match status" value="1"/>
</dbReference>
<dbReference type="PANTHER" id="PTHR45736:SF1">
    <property type="entry name" value="WITHOUT CHILDREN, ISOFORM B"/>
    <property type="match status" value="1"/>
</dbReference>
<evidence type="ECO:0000256" key="1">
    <source>
        <dbReference type="ARBA" id="ARBA00022499"/>
    </source>
</evidence>
<feature type="region of interest" description="Disordered" evidence="8">
    <location>
        <begin position="1"/>
        <end position="423"/>
    </location>
</feature>
<keyword evidence="10" id="KW-1185">Reference proteome</keyword>
<protein>
    <submittedName>
        <fullName evidence="11">Zinc finger MYM-type protein 3 isoform X1</fullName>
    </submittedName>
</protein>
<evidence type="ECO:0000313" key="10">
    <source>
        <dbReference type="Proteomes" id="UP000515154"/>
    </source>
</evidence>
<dbReference type="InterPro" id="IPR057926">
    <property type="entry name" value="QRICH1_dom"/>
</dbReference>
<dbReference type="InterPro" id="IPR010507">
    <property type="entry name" value="Znf_MYM"/>
</dbReference>
<keyword evidence="6" id="KW-0862">Zinc</keyword>
<dbReference type="InterPro" id="IPR011017">
    <property type="entry name" value="TRASH_dom"/>
</dbReference>
<dbReference type="Pfam" id="PF25561">
    <property type="entry name" value="QRICH1"/>
    <property type="match status" value="1"/>
</dbReference>
<feature type="compositionally biased region" description="Acidic residues" evidence="8">
    <location>
        <begin position="94"/>
        <end position="103"/>
    </location>
</feature>
<feature type="compositionally biased region" description="Basic and acidic residues" evidence="8">
    <location>
        <begin position="376"/>
        <end position="401"/>
    </location>
</feature>
<keyword evidence="3" id="KW-0479">Metal-binding</keyword>
<keyword evidence="4" id="KW-0677">Repeat</keyword>
<keyword evidence="2" id="KW-0597">Phosphoprotein</keyword>
<feature type="domain" description="TRASH" evidence="9">
    <location>
        <begin position="836"/>
        <end position="872"/>
    </location>
</feature>
<feature type="compositionally biased region" description="Acidic residues" evidence="8">
    <location>
        <begin position="1315"/>
        <end position="1326"/>
    </location>
</feature>
<evidence type="ECO:0000256" key="8">
    <source>
        <dbReference type="SAM" id="MobiDB-lite"/>
    </source>
</evidence>
<dbReference type="SMART" id="SM00746">
    <property type="entry name" value="TRASH"/>
    <property type="match status" value="8"/>
</dbReference>
<feature type="compositionally biased region" description="Basic and acidic residues" evidence="8">
    <location>
        <begin position="194"/>
        <end position="206"/>
    </location>
</feature>
<dbReference type="RefSeq" id="XP_036370532.1">
    <property type="nucleotide sequence ID" value="XM_036514639.1"/>
</dbReference>
<organism evidence="10 11">
    <name type="scientific">Octopus sinensis</name>
    <name type="common">East Asian common octopus</name>
    <dbReference type="NCBI Taxonomy" id="2607531"/>
    <lineage>
        <taxon>Eukaryota</taxon>
        <taxon>Metazoa</taxon>
        <taxon>Spiralia</taxon>
        <taxon>Lophotrochozoa</taxon>
        <taxon>Mollusca</taxon>
        <taxon>Cephalopoda</taxon>
        <taxon>Coleoidea</taxon>
        <taxon>Octopodiformes</taxon>
        <taxon>Octopoda</taxon>
        <taxon>Incirrata</taxon>
        <taxon>Octopodidae</taxon>
        <taxon>Octopus</taxon>
    </lineage>
</organism>
<gene>
    <name evidence="11" type="primary">LOC115225773</name>
</gene>
<feature type="compositionally biased region" description="Polar residues" evidence="8">
    <location>
        <begin position="976"/>
        <end position="1001"/>
    </location>
</feature>
<dbReference type="Pfam" id="PF06467">
    <property type="entry name" value="zf-FCS"/>
    <property type="match status" value="1"/>
</dbReference>
<feature type="compositionally biased region" description="Basic and acidic residues" evidence="8">
    <location>
        <begin position="83"/>
        <end position="93"/>
    </location>
</feature>
<dbReference type="GO" id="GO:0008270">
    <property type="term" value="F:zinc ion binding"/>
    <property type="evidence" value="ECO:0007669"/>
    <property type="project" value="UniProtKB-KW"/>
</dbReference>
<evidence type="ECO:0000256" key="5">
    <source>
        <dbReference type="ARBA" id="ARBA00022771"/>
    </source>
</evidence>
<keyword evidence="7" id="KW-0832">Ubl conjugation</keyword>
<feature type="compositionally biased region" description="Low complexity" evidence="8">
    <location>
        <begin position="1002"/>
        <end position="1030"/>
    </location>
</feature>
<evidence type="ECO:0000256" key="4">
    <source>
        <dbReference type="ARBA" id="ARBA00022737"/>
    </source>
</evidence>
<feature type="compositionally biased region" description="Basic and acidic residues" evidence="8">
    <location>
        <begin position="242"/>
        <end position="339"/>
    </location>
</feature>
<reference evidence="11" key="1">
    <citation type="submission" date="2025-08" db="UniProtKB">
        <authorList>
            <consortium name="RefSeq"/>
        </authorList>
    </citation>
    <scope>IDENTIFICATION</scope>
</reference>
<evidence type="ECO:0000256" key="3">
    <source>
        <dbReference type="ARBA" id="ARBA00022723"/>
    </source>
</evidence>
<feature type="domain" description="TRASH" evidence="9">
    <location>
        <begin position="561"/>
        <end position="596"/>
    </location>
</feature>
<feature type="region of interest" description="Disordered" evidence="8">
    <location>
        <begin position="455"/>
        <end position="485"/>
    </location>
</feature>
<proteinExistence type="predicted"/>
<evidence type="ECO:0000256" key="2">
    <source>
        <dbReference type="ARBA" id="ARBA00022553"/>
    </source>
</evidence>
<keyword evidence="5" id="KW-0863">Zinc-finger</keyword>
<accession>A0A7E6FUK2</accession>